<reference evidence="2 3" key="1">
    <citation type="submission" date="2024-01" db="EMBL/GenBank/DDBJ databases">
        <title>Multi-omics insights into the function and evolution of sodium benzoate biodegradation pathways in Benzoatithermus flavus gen. nov., sp. nov. from hot spring.</title>
        <authorList>
            <person name="Hu C.-J."/>
            <person name="Li W.-J."/>
        </authorList>
    </citation>
    <scope>NUCLEOTIDE SEQUENCE [LARGE SCALE GENOMIC DNA]</scope>
    <source>
        <strain evidence="2 3">SYSU G07066</strain>
    </source>
</reference>
<dbReference type="InterPro" id="IPR004675">
    <property type="entry name" value="AhpD_core"/>
</dbReference>
<dbReference type="NCBIfam" id="TIGR00778">
    <property type="entry name" value="ahpD_dom"/>
    <property type="match status" value="1"/>
</dbReference>
<dbReference type="InterPro" id="IPR003779">
    <property type="entry name" value="CMD-like"/>
</dbReference>
<dbReference type="Proteomes" id="UP001375743">
    <property type="component" value="Unassembled WGS sequence"/>
</dbReference>
<dbReference type="PANTHER" id="PTHR33930:SF2">
    <property type="entry name" value="BLR3452 PROTEIN"/>
    <property type="match status" value="1"/>
</dbReference>
<name>A0ABU8XY30_9PROT</name>
<organism evidence="2 3">
    <name type="scientific">Benzoatithermus flavus</name>
    <dbReference type="NCBI Taxonomy" id="3108223"/>
    <lineage>
        <taxon>Bacteria</taxon>
        <taxon>Pseudomonadati</taxon>
        <taxon>Pseudomonadota</taxon>
        <taxon>Alphaproteobacteria</taxon>
        <taxon>Geminicoccales</taxon>
        <taxon>Geminicoccaceae</taxon>
        <taxon>Benzoatithermus</taxon>
    </lineage>
</organism>
<accession>A0ABU8XY30</accession>
<dbReference type="PANTHER" id="PTHR33930">
    <property type="entry name" value="ALKYL HYDROPEROXIDE REDUCTASE AHPD"/>
    <property type="match status" value="1"/>
</dbReference>
<evidence type="ECO:0000259" key="1">
    <source>
        <dbReference type="Pfam" id="PF02627"/>
    </source>
</evidence>
<dbReference type="Pfam" id="PF02627">
    <property type="entry name" value="CMD"/>
    <property type="match status" value="1"/>
</dbReference>
<dbReference type="SUPFAM" id="SSF69118">
    <property type="entry name" value="AhpD-like"/>
    <property type="match status" value="1"/>
</dbReference>
<protein>
    <submittedName>
        <fullName evidence="2">Carboxymuconolactone decarboxylase family protein</fullName>
    </submittedName>
</protein>
<comment type="caution">
    <text evidence="2">The sequence shown here is derived from an EMBL/GenBank/DDBJ whole genome shotgun (WGS) entry which is preliminary data.</text>
</comment>
<gene>
    <name evidence="2" type="ORF">U1T56_19400</name>
</gene>
<dbReference type="Gene3D" id="1.20.1290.10">
    <property type="entry name" value="AhpD-like"/>
    <property type="match status" value="1"/>
</dbReference>
<evidence type="ECO:0000313" key="2">
    <source>
        <dbReference type="EMBL" id="MEK0085323.1"/>
    </source>
</evidence>
<sequence>MSKDFLALEKEYVARSRALHKDGGAPLRAFRDLVQAASGDGALSHKQKELMALAIGIAIRCEGCLVFHTRACVRLGVTRAELLETIGVAVEMGGGPCAVYGAEALACFDQMTAAA</sequence>
<evidence type="ECO:0000313" key="3">
    <source>
        <dbReference type="Proteomes" id="UP001375743"/>
    </source>
</evidence>
<feature type="domain" description="Carboxymuconolactone decarboxylase-like" evidence="1">
    <location>
        <begin position="28"/>
        <end position="105"/>
    </location>
</feature>
<proteinExistence type="predicted"/>
<keyword evidence="3" id="KW-1185">Reference proteome</keyword>
<dbReference type="InterPro" id="IPR029032">
    <property type="entry name" value="AhpD-like"/>
</dbReference>
<dbReference type="EMBL" id="JBBLZC010000025">
    <property type="protein sequence ID" value="MEK0085323.1"/>
    <property type="molecule type" value="Genomic_DNA"/>
</dbReference>
<dbReference type="RefSeq" id="WP_418161171.1">
    <property type="nucleotide sequence ID" value="NZ_JBBLZC010000025.1"/>
</dbReference>